<dbReference type="AlphaFoldDB" id="S9USF4"/>
<evidence type="ECO:0000259" key="2">
    <source>
        <dbReference type="Pfam" id="PF17800"/>
    </source>
</evidence>
<evidence type="ECO:0000313" key="3">
    <source>
        <dbReference type="EMBL" id="EPY31719.1"/>
    </source>
</evidence>
<proteinExistence type="predicted"/>
<name>S9USF4_9TRYP</name>
<sequence>MSLNCFFGVELKPDGVPVTPLLPPRSSLVITQCSVTSVVPDAAATADADDADHHHHHKKSKMEAAAAAYAPVVLYVQGHEVPSKFAVATLAPQEGVTYSALQLVFSRSVTFTLQPRRGAGEAADGTAHYPSVHLTGYYECEEDDSDEETDGDDEEDSDDSEAEAPPRAPAASSRTSKRDHKAKADGGAHKKKKK</sequence>
<dbReference type="Pfam" id="PF17800">
    <property type="entry name" value="NPL"/>
    <property type="match status" value="1"/>
</dbReference>
<reference evidence="3 4" key="1">
    <citation type="journal article" date="2013" name="PLoS ONE">
        <title>Predicting the Proteins of Angomonas deanei, Strigomonas culicis and Their Respective Endosymbionts Reveals New Aspects of the Trypanosomatidae Family.</title>
        <authorList>
            <person name="Motta M.C."/>
            <person name="Martins A.C."/>
            <person name="de Souza S.S."/>
            <person name="Catta-Preta C.M."/>
            <person name="Silva R."/>
            <person name="Klein C.C."/>
            <person name="de Almeida L.G."/>
            <person name="de Lima Cunha O."/>
            <person name="Ciapina L.P."/>
            <person name="Brocchi M."/>
            <person name="Colabardini A.C."/>
            <person name="de Araujo Lima B."/>
            <person name="Machado C.R."/>
            <person name="de Almeida Soares C.M."/>
            <person name="Probst C.M."/>
            <person name="de Menezes C.B."/>
            <person name="Thompson C.E."/>
            <person name="Bartholomeu D.C."/>
            <person name="Gradia D.F."/>
            <person name="Pavoni D.P."/>
            <person name="Grisard E.C."/>
            <person name="Fantinatti-Garboggini F."/>
            <person name="Marchini F.K."/>
            <person name="Rodrigues-Luiz G.F."/>
            <person name="Wagner G."/>
            <person name="Goldman G.H."/>
            <person name="Fietto J.L."/>
            <person name="Elias M.C."/>
            <person name="Goldman M.H."/>
            <person name="Sagot M.F."/>
            <person name="Pereira M."/>
            <person name="Stoco P.H."/>
            <person name="de Mendonca-Neto R.P."/>
            <person name="Teixeira S.M."/>
            <person name="Maciel T.E."/>
            <person name="de Oliveira Mendes T.A."/>
            <person name="Urmenyi T.P."/>
            <person name="de Souza W."/>
            <person name="Schenkman S."/>
            <person name="de Vasconcelos A.T."/>
        </authorList>
    </citation>
    <scope>NUCLEOTIDE SEQUENCE [LARGE SCALE GENOMIC DNA]</scope>
</reference>
<dbReference type="Proteomes" id="UP000015354">
    <property type="component" value="Unassembled WGS sequence"/>
</dbReference>
<feature type="region of interest" description="Disordered" evidence="1">
    <location>
        <begin position="140"/>
        <end position="194"/>
    </location>
</feature>
<feature type="compositionally biased region" description="Acidic residues" evidence="1">
    <location>
        <begin position="140"/>
        <end position="162"/>
    </location>
</feature>
<evidence type="ECO:0000256" key="1">
    <source>
        <dbReference type="SAM" id="MobiDB-lite"/>
    </source>
</evidence>
<feature type="domain" description="Nucleoplasmin-like" evidence="2">
    <location>
        <begin position="6"/>
        <end position="138"/>
    </location>
</feature>
<evidence type="ECO:0000313" key="4">
    <source>
        <dbReference type="Proteomes" id="UP000015354"/>
    </source>
</evidence>
<dbReference type="EMBL" id="ATMH01003306">
    <property type="protein sequence ID" value="EPY31719.1"/>
    <property type="molecule type" value="Genomic_DNA"/>
</dbReference>
<keyword evidence="4" id="KW-1185">Reference proteome</keyword>
<dbReference type="InterPro" id="IPR041232">
    <property type="entry name" value="NPL"/>
</dbReference>
<dbReference type="OrthoDB" id="273080at2759"/>
<comment type="caution">
    <text evidence="3">The sequence shown here is derived from an EMBL/GenBank/DDBJ whole genome shotgun (WGS) entry which is preliminary data.</text>
</comment>
<organism evidence="3 4">
    <name type="scientific">Strigomonas culicis</name>
    <dbReference type="NCBI Taxonomy" id="28005"/>
    <lineage>
        <taxon>Eukaryota</taxon>
        <taxon>Discoba</taxon>
        <taxon>Euglenozoa</taxon>
        <taxon>Kinetoplastea</taxon>
        <taxon>Metakinetoplastina</taxon>
        <taxon>Trypanosomatida</taxon>
        <taxon>Trypanosomatidae</taxon>
        <taxon>Strigomonadinae</taxon>
        <taxon>Strigomonas</taxon>
    </lineage>
</organism>
<protein>
    <recommendedName>
        <fullName evidence="2">Nucleoplasmin-like domain-containing protein</fullName>
    </recommendedName>
</protein>
<gene>
    <name evidence="3" type="ORF">STCU_03306</name>
</gene>
<accession>S9USF4</accession>
<feature type="compositionally biased region" description="Low complexity" evidence="1">
    <location>
        <begin position="163"/>
        <end position="174"/>
    </location>
</feature>